<dbReference type="AlphaFoldDB" id="A0A0A8YBL3"/>
<reference evidence="1" key="2">
    <citation type="journal article" date="2015" name="Data Brief">
        <title>Shoot transcriptome of the giant reed, Arundo donax.</title>
        <authorList>
            <person name="Barrero R.A."/>
            <person name="Guerrero F.D."/>
            <person name="Moolhuijzen P."/>
            <person name="Goolsby J.A."/>
            <person name="Tidwell J."/>
            <person name="Bellgard S.E."/>
            <person name="Bellgard M.I."/>
        </authorList>
    </citation>
    <scope>NUCLEOTIDE SEQUENCE</scope>
    <source>
        <tissue evidence="1">Shoot tissue taken approximately 20 cm above the soil surface</tissue>
    </source>
</reference>
<sequence>MWQTDCTKHEEPASIHRLVETTDKVRMSRVFKAKRLHAINCLSQGVVQKGILHI</sequence>
<proteinExistence type="predicted"/>
<protein>
    <submittedName>
        <fullName evidence="1">Uncharacterized protein</fullName>
    </submittedName>
</protein>
<organism evidence="1">
    <name type="scientific">Arundo donax</name>
    <name type="common">Giant reed</name>
    <name type="synonym">Donax arundinaceus</name>
    <dbReference type="NCBI Taxonomy" id="35708"/>
    <lineage>
        <taxon>Eukaryota</taxon>
        <taxon>Viridiplantae</taxon>
        <taxon>Streptophyta</taxon>
        <taxon>Embryophyta</taxon>
        <taxon>Tracheophyta</taxon>
        <taxon>Spermatophyta</taxon>
        <taxon>Magnoliopsida</taxon>
        <taxon>Liliopsida</taxon>
        <taxon>Poales</taxon>
        <taxon>Poaceae</taxon>
        <taxon>PACMAD clade</taxon>
        <taxon>Arundinoideae</taxon>
        <taxon>Arundineae</taxon>
        <taxon>Arundo</taxon>
    </lineage>
</organism>
<reference evidence="1" key="1">
    <citation type="submission" date="2014-09" db="EMBL/GenBank/DDBJ databases">
        <authorList>
            <person name="Magalhaes I.L.F."/>
            <person name="Oliveira U."/>
            <person name="Santos F.R."/>
            <person name="Vidigal T.H.D.A."/>
            <person name="Brescovit A.D."/>
            <person name="Santos A.J."/>
        </authorList>
    </citation>
    <scope>NUCLEOTIDE SEQUENCE</scope>
    <source>
        <tissue evidence="1">Shoot tissue taken approximately 20 cm above the soil surface</tissue>
    </source>
</reference>
<dbReference type="EMBL" id="GBRH01275055">
    <property type="protein sequence ID" value="JAD22840.1"/>
    <property type="molecule type" value="Transcribed_RNA"/>
</dbReference>
<name>A0A0A8YBL3_ARUDO</name>
<accession>A0A0A8YBL3</accession>
<evidence type="ECO:0000313" key="1">
    <source>
        <dbReference type="EMBL" id="JAD22840.1"/>
    </source>
</evidence>